<dbReference type="InterPro" id="IPR036736">
    <property type="entry name" value="ACP-like_sf"/>
</dbReference>
<name>A0A816TMZ4_9BILA</name>
<dbReference type="InterPro" id="IPR001242">
    <property type="entry name" value="Condensation_dom"/>
</dbReference>
<dbReference type="PANTHER" id="PTHR45527">
    <property type="entry name" value="NONRIBOSOMAL PEPTIDE SYNTHETASE"/>
    <property type="match status" value="1"/>
</dbReference>
<dbReference type="InterPro" id="IPR009081">
    <property type="entry name" value="PP-bd_ACP"/>
</dbReference>
<dbReference type="Pfam" id="PF13193">
    <property type="entry name" value="AMP-binding_C"/>
    <property type="match status" value="1"/>
</dbReference>
<keyword evidence="2" id="KW-0597">Phosphoprotein</keyword>
<dbReference type="Gene3D" id="3.30.559.30">
    <property type="entry name" value="Nonribosomal peptide synthetase, condensation domain"/>
    <property type="match status" value="1"/>
</dbReference>
<evidence type="ECO:0000313" key="5">
    <source>
        <dbReference type="EMBL" id="CAF2101467.1"/>
    </source>
</evidence>
<feature type="domain" description="Carrier" evidence="3">
    <location>
        <begin position="995"/>
        <end position="1072"/>
    </location>
</feature>
<dbReference type="PROSITE" id="PS00455">
    <property type="entry name" value="AMP_BINDING"/>
    <property type="match status" value="1"/>
</dbReference>
<dbReference type="InterPro" id="IPR045851">
    <property type="entry name" value="AMP-bd_C_sf"/>
</dbReference>
<sequence>MVFVYRLLPDKNLQITRLRRALQKVIMRYQSIHAAISLDVETNNPIQEVTVRSENDAQNSHVFALIESIFETDEELNTIVNDERNNTEYFDSSRSLVLRCHLVYHKKVSQNDMIRGDDTLIFNFHQAAFDIDAMEVFLCNLAEAYTASKLSVEENNSIVQNVDCKFIHVFEKSNLIACIFRCLVSVTKRQMAMNVASTFWFECLKQYDFDRPLQLPFDRRCIIKIHRTQLNTSTYFDVGETLAQAFLNYATTNHVLPIHLVLACYFAFLFKMTNGECDLCIRMNTSDHCRAKLWSLTGNFINPIPLRCQIDPYYSFNQLVEYISQIVSQTLEYSYFPLEHILAQHQITATPAFLSNCFTFRSTSIEDNLSKVTLDDATIVNMSNTIEIDGYDAVNTLDFSISVRHNPTSGKLSFSIHAALDLFDEITVNKIAQRFHFMLDQIFFKWDQCRQPIYEFSVMLPAEVSLIESLIDTHISTPPVRCLHYEFVQQMSEHSQKLSVELDEQSLTYGELCHHIQYFALYLINSYAVKPGDIVCQCVERSVSMVIGIVSIHMVGAAYCGLSPHSPQQRLHTLVKETESRFVLVHSMTQNLFNDDVTTLDMDTIINASNIVHDVDLDQLSKVAVMTENIAYVIFTSGSTGIPKAGKLRHRNLIECIHTLIHTGIFSKNDVIIQIAHCSFDAHFLDIVGAIVIGGTLVMLHPKGNMDLAYLARILKEKQISYFLIVPSLINSLLNFLKENNDISVIKSLRSVCSGGEAITTQLVSLLRSYVHENCLIWNLYGPSEITICCTYHMVDVTYEKSNIPIGRSLPKYQCLVVNEMLQPVIVGQEGELFVGGVGVFAGYLGRDDLTAKVVIEIGDEVFYRTGDLVRLDSRGFLHYIGRKDHQVKLRGQRIELGEIEQCILQSSSKITACVVTKYDNEHLVAYIQSSDVDEKPLRAYCCSQLPPHMIPSKFIVLKQLPLNSNGKVDRKRLPSPDFASSIASTVIDFKKPRNAIEECVHSLWCEVLQHAGAQISIEENFFNIGGHSLLLIQLYHRYKSEFGFDTHAFPIAPFLQYGTIAEHAKLIETLKNNMQSTLLQTPQINQGNDYLREISRYYIS</sequence>
<dbReference type="PROSITE" id="PS50075">
    <property type="entry name" value="CARRIER"/>
    <property type="match status" value="1"/>
</dbReference>
<dbReference type="GO" id="GO:0003824">
    <property type="term" value="F:catalytic activity"/>
    <property type="evidence" value="ECO:0007669"/>
    <property type="project" value="InterPro"/>
</dbReference>
<dbReference type="CDD" id="cd05930">
    <property type="entry name" value="A_NRPS"/>
    <property type="match status" value="1"/>
</dbReference>
<dbReference type="Gene3D" id="3.30.300.30">
    <property type="match status" value="1"/>
</dbReference>
<reference evidence="5" key="1">
    <citation type="submission" date="2021-02" db="EMBL/GenBank/DDBJ databases">
        <authorList>
            <person name="Nowell W R."/>
        </authorList>
    </citation>
    <scope>NUCLEOTIDE SEQUENCE</scope>
</reference>
<dbReference type="PANTHER" id="PTHR45527:SF1">
    <property type="entry name" value="FATTY ACID SYNTHASE"/>
    <property type="match status" value="1"/>
</dbReference>
<organism evidence="5 7">
    <name type="scientific">Rotaria magnacalcarata</name>
    <dbReference type="NCBI Taxonomy" id="392030"/>
    <lineage>
        <taxon>Eukaryota</taxon>
        <taxon>Metazoa</taxon>
        <taxon>Spiralia</taxon>
        <taxon>Gnathifera</taxon>
        <taxon>Rotifera</taxon>
        <taxon>Eurotatoria</taxon>
        <taxon>Bdelloidea</taxon>
        <taxon>Philodinida</taxon>
        <taxon>Philodinidae</taxon>
        <taxon>Rotaria</taxon>
    </lineage>
</organism>
<evidence type="ECO:0000256" key="1">
    <source>
        <dbReference type="ARBA" id="ARBA00022450"/>
    </source>
</evidence>
<gene>
    <name evidence="6" type="ORF">MBJ925_LOCUS28382</name>
    <name evidence="4" type="ORF">WKI299_LOCUS14489</name>
    <name evidence="5" type="ORF">XDN619_LOCUS18780</name>
</gene>
<evidence type="ECO:0000259" key="3">
    <source>
        <dbReference type="PROSITE" id="PS50075"/>
    </source>
</evidence>
<proteinExistence type="predicted"/>
<evidence type="ECO:0000313" key="4">
    <source>
        <dbReference type="EMBL" id="CAF2072795.1"/>
    </source>
</evidence>
<dbReference type="NCBIfam" id="TIGR01733">
    <property type="entry name" value="AA-adenyl-dom"/>
    <property type="match status" value="1"/>
</dbReference>
<evidence type="ECO:0000256" key="2">
    <source>
        <dbReference type="ARBA" id="ARBA00022553"/>
    </source>
</evidence>
<evidence type="ECO:0000313" key="6">
    <source>
        <dbReference type="EMBL" id="CAF2135140.1"/>
    </source>
</evidence>
<keyword evidence="1" id="KW-0596">Phosphopantetheine</keyword>
<dbReference type="Gene3D" id="3.30.559.10">
    <property type="entry name" value="Chloramphenicol acetyltransferase-like domain"/>
    <property type="match status" value="1"/>
</dbReference>
<dbReference type="GO" id="GO:0044550">
    <property type="term" value="P:secondary metabolite biosynthetic process"/>
    <property type="evidence" value="ECO:0007669"/>
    <property type="project" value="TreeGrafter"/>
</dbReference>
<comment type="caution">
    <text evidence="5">The sequence shown here is derived from an EMBL/GenBank/DDBJ whole genome shotgun (WGS) entry which is preliminary data.</text>
</comment>
<dbReference type="InterPro" id="IPR000873">
    <property type="entry name" value="AMP-dep_synth/lig_dom"/>
</dbReference>
<protein>
    <recommendedName>
        <fullName evidence="3">Carrier domain-containing protein</fullName>
    </recommendedName>
</protein>
<dbReference type="GO" id="GO:0031177">
    <property type="term" value="F:phosphopantetheine binding"/>
    <property type="evidence" value="ECO:0007669"/>
    <property type="project" value="TreeGrafter"/>
</dbReference>
<evidence type="ECO:0000313" key="7">
    <source>
        <dbReference type="Proteomes" id="UP000663887"/>
    </source>
</evidence>
<dbReference type="SUPFAM" id="SSF56801">
    <property type="entry name" value="Acetyl-CoA synthetase-like"/>
    <property type="match status" value="1"/>
</dbReference>
<dbReference type="SUPFAM" id="SSF52777">
    <property type="entry name" value="CoA-dependent acyltransferases"/>
    <property type="match status" value="2"/>
</dbReference>
<dbReference type="Proteomes" id="UP000663824">
    <property type="component" value="Unassembled WGS sequence"/>
</dbReference>
<accession>A0A816TMZ4</accession>
<dbReference type="InterPro" id="IPR025110">
    <property type="entry name" value="AMP-bd_C"/>
</dbReference>
<dbReference type="Pfam" id="PF00550">
    <property type="entry name" value="PP-binding"/>
    <property type="match status" value="1"/>
</dbReference>
<dbReference type="Pfam" id="PF00668">
    <property type="entry name" value="Condensation"/>
    <property type="match status" value="1"/>
</dbReference>
<dbReference type="Gene3D" id="1.10.1200.10">
    <property type="entry name" value="ACP-like"/>
    <property type="match status" value="1"/>
</dbReference>
<dbReference type="GO" id="GO:0043041">
    <property type="term" value="P:amino acid activation for nonribosomal peptide biosynthetic process"/>
    <property type="evidence" value="ECO:0007669"/>
    <property type="project" value="TreeGrafter"/>
</dbReference>
<dbReference type="GO" id="GO:0005737">
    <property type="term" value="C:cytoplasm"/>
    <property type="evidence" value="ECO:0007669"/>
    <property type="project" value="TreeGrafter"/>
</dbReference>
<dbReference type="EMBL" id="CAJNRG010008102">
    <property type="protein sequence ID" value="CAF2101467.1"/>
    <property type="molecule type" value="Genomic_DNA"/>
</dbReference>
<dbReference type="Pfam" id="PF00501">
    <property type="entry name" value="AMP-binding"/>
    <property type="match status" value="1"/>
</dbReference>
<dbReference type="InterPro" id="IPR020845">
    <property type="entry name" value="AMP-binding_CS"/>
</dbReference>
<dbReference type="Proteomes" id="UP000663887">
    <property type="component" value="Unassembled WGS sequence"/>
</dbReference>
<dbReference type="Gene3D" id="3.40.50.12780">
    <property type="entry name" value="N-terminal domain of ligase-like"/>
    <property type="match status" value="1"/>
</dbReference>
<dbReference type="Proteomes" id="UP000663856">
    <property type="component" value="Unassembled WGS sequence"/>
</dbReference>
<dbReference type="InterPro" id="IPR042099">
    <property type="entry name" value="ANL_N_sf"/>
</dbReference>
<dbReference type="EMBL" id="CAJNRF010005654">
    <property type="protein sequence ID" value="CAF2072795.1"/>
    <property type="molecule type" value="Genomic_DNA"/>
</dbReference>
<dbReference type="InterPro" id="IPR023213">
    <property type="entry name" value="CAT-like_dom_sf"/>
</dbReference>
<dbReference type="AlphaFoldDB" id="A0A816TMZ4"/>
<dbReference type="SUPFAM" id="SSF47336">
    <property type="entry name" value="ACP-like"/>
    <property type="match status" value="1"/>
</dbReference>
<dbReference type="EMBL" id="CAJNRE010015227">
    <property type="protein sequence ID" value="CAF2135140.1"/>
    <property type="molecule type" value="Genomic_DNA"/>
</dbReference>
<dbReference type="InterPro" id="IPR010071">
    <property type="entry name" value="AA_adenyl_dom"/>
</dbReference>